<sequence>MNLAQIEKKFHQLEVKENYMRYFYNPQCRKILGLKQHAYIEELQKDYDQDVKTFGMDPFVYTEAAPTQAQTKAVNESVITKQSPQKNGVISHDFDEEYQSQVLNSALKHEQQDNQGEENIQRTSTYDQAEGDEDEYQQFQSKRQSVGNNNGIKNLEGMTINQRRRLLSSIKISKFYNNRPKTSSQNAKRKQQSYDGLFSKEGKNLIDQCIPTKLVLQQYQIQEARKKQQVMSLTEDQHQQQQQYPQSPPQTYYGQSFNINVNDQHQFIQPSNQNDNQLIMQLYKIKSNSFYIYLIFLVLVPQQILAILRNYISGNIKTTMPTTPVQERKLSPRFSKVGSQTKNQFSNYEIRSNATQLIPSEEFQETKLVEQSPVIGRESQIIINGQKQESMQAIPVHTQKAQQLQQQNLQEGNIEPILLSKTILRDQLDQLAFNIKLTDLSDVENPFVIYENKRIDQEGYIIFDNLDWNVLNPIRMFPWLSHAKDLEKRTLKIEVTFQSELVLLRFIHLDKFYQMKFPQIMLEITNNMIQNQNLISKQQKQQQLQAAQQNIAQQSNDDLIDLGSQDRKEDEDGILILKRIEQHKLSGQQLLQNEKVKNSIDSHEGFKGVALTSSSGNIPNLHEHYYCLKPMKNEALKLILDLKNYRVNIRNIYDELMSRKIEITPPQLKQLRIIIEYTDCIIQAKDLLQYEILMNDNKRQNIVQDGQNNNNGDEQGLAQNGNTRISDLLQNKSRPYSQGRVIQQRGNQQGFNPILMGKRLSNSNQTIFTSTQYTRHATLNPNLQGRQDPEDTIKNLMAKYGQNRSVQFYVRKELDAQLAENRKNYHDKPRSAAINMRDNRKIYHHMNQNVLYTKPIQLNSSLTNYNQTTASGMSKFQFEVNASLAQKKHRQLINEMQKGEIELERFTRDIDDQVVTHGQNNQGDIPDFFQSVKSSSMGGFGNVQGLFDEPKEYMNFPYSRAQDVLGASLATPPQFFKGNTLSGTGAIMSGGLMTRKANRDIFYQKKDSTYKQRPSTQGRIIFGNAGSLLGQNQVRKSGQFNDGSLAYFDQGKQVFGIKGKSNFS</sequence>
<dbReference type="Proteomes" id="UP000039865">
    <property type="component" value="Unassembled WGS sequence"/>
</dbReference>
<evidence type="ECO:0000313" key="3">
    <source>
        <dbReference type="EMBL" id="CDW75300.1"/>
    </source>
</evidence>
<keyword evidence="2" id="KW-1133">Transmembrane helix</keyword>
<evidence type="ECO:0000256" key="1">
    <source>
        <dbReference type="SAM" id="MobiDB-lite"/>
    </source>
</evidence>
<feature type="region of interest" description="Disordered" evidence="1">
    <location>
        <begin position="109"/>
        <end position="157"/>
    </location>
</feature>
<dbReference type="AlphaFoldDB" id="A0A077ZZF0"/>
<feature type="compositionally biased region" description="Polar residues" evidence="1">
    <location>
        <begin position="137"/>
        <end position="152"/>
    </location>
</feature>
<feature type="transmembrane region" description="Helical" evidence="2">
    <location>
        <begin position="290"/>
        <end position="312"/>
    </location>
</feature>
<protein>
    <submittedName>
        <fullName evidence="3">Uncharacterized protein</fullName>
    </submittedName>
</protein>
<keyword evidence="2" id="KW-0472">Membrane</keyword>
<organism evidence="3 4">
    <name type="scientific">Stylonychia lemnae</name>
    <name type="common">Ciliate</name>
    <dbReference type="NCBI Taxonomy" id="5949"/>
    <lineage>
        <taxon>Eukaryota</taxon>
        <taxon>Sar</taxon>
        <taxon>Alveolata</taxon>
        <taxon>Ciliophora</taxon>
        <taxon>Intramacronucleata</taxon>
        <taxon>Spirotrichea</taxon>
        <taxon>Stichotrichia</taxon>
        <taxon>Sporadotrichida</taxon>
        <taxon>Oxytrichidae</taxon>
        <taxon>Stylonychinae</taxon>
        <taxon>Stylonychia</taxon>
    </lineage>
</organism>
<reference evidence="3 4" key="1">
    <citation type="submission" date="2014-06" db="EMBL/GenBank/DDBJ databases">
        <authorList>
            <person name="Swart Estienne"/>
        </authorList>
    </citation>
    <scope>NUCLEOTIDE SEQUENCE [LARGE SCALE GENOMIC DNA]</scope>
    <source>
        <strain evidence="3 4">130c</strain>
    </source>
</reference>
<name>A0A077ZZF0_STYLE</name>
<proteinExistence type="predicted"/>
<keyword evidence="2" id="KW-0812">Transmembrane</keyword>
<dbReference type="InParanoid" id="A0A077ZZF0"/>
<evidence type="ECO:0000313" key="4">
    <source>
        <dbReference type="Proteomes" id="UP000039865"/>
    </source>
</evidence>
<keyword evidence="4" id="KW-1185">Reference proteome</keyword>
<evidence type="ECO:0000256" key="2">
    <source>
        <dbReference type="SAM" id="Phobius"/>
    </source>
</evidence>
<gene>
    <name evidence="3" type="primary">Contig736.g812</name>
    <name evidence="3" type="ORF">STYLEM_4287</name>
</gene>
<dbReference type="EMBL" id="CCKQ01004157">
    <property type="protein sequence ID" value="CDW75300.1"/>
    <property type="molecule type" value="Genomic_DNA"/>
</dbReference>
<feature type="compositionally biased region" description="Polar residues" evidence="1">
    <location>
        <begin position="113"/>
        <end position="127"/>
    </location>
</feature>
<accession>A0A077ZZF0</accession>